<proteinExistence type="predicted"/>
<dbReference type="OrthoDB" id="3798977at2759"/>
<dbReference type="HOGENOM" id="CLU_042294_0_0_1"/>
<feature type="compositionally biased region" description="Basic and acidic residues" evidence="1">
    <location>
        <begin position="42"/>
        <end position="51"/>
    </location>
</feature>
<evidence type="ECO:0000313" key="3">
    <source>
        <dbReference type="Proteomes" id="UP000016935"/>
    </source>
</evidence>
<feature type="compositionally biased region" description="Polar residues" evidence="1">
    <location>
        <begin position="147"/>
        <end position="191"/>
    </location>
</feature>
<dbReference type="Proteomes" id="UP000016935">
    <property type="component" value="Unassembled WGS sequence"/>
</dbReference>
<keyword evidence="3" id="KW-1185">Reference proteome</keyword>
<dbReference type="GeneID" id="19398181"/>
<feature type="compositionally biased region" description="Low complexity" evidence="1">
    <location>
        <begin position="127"/>
        <end position="138"/>
    </location>
</feature>
<reference evidence="2 3" key="1">
    <citation type="journal article" date="2012" name="PLoS Pathog.">
        <title>Diverse lifestyles and strategies of plant pathogenesis encoded in the genomes of eighteen Dothideomycetes fungi.</title>
        <authorList>
            <person name="Ohm R.A."/>
            <person name="Feau N."/>
            <person name="Henrissat B."/>
            <person name="Schoch C.L."/>
            <person name="Horwitz B.A."/>
            <person name="Barry K.W."/>
            <person name="Condon B.J."/>
            <person name="Copeland A.C."/>
            <person name="Dhillon B."/>
            <person name="Glaser F."/>
            <person name="Hesse C.N."/>
            <person name="Kosti I."/>
            <person name="LaButti K."/>
            <person name="Lindquist E.A."/>
            <person name="Lucas S."/>
            <person name="Salamov A.A."/>
            <person name="Bradshaw R.E."/>
            <person name="Ciuffetti L."/>
            <person name="Hamelin R.C."/>
            <person name="Kema G.H.J."/>
            <person name="Lawrence C."/>
            <person name="Scott J.A."/>
            <person name="Spatafora J.W."/>
            <person name="Turgeon B.G."/>
            <person name="de Wit P.J.G.M."/>
            <person name="Zhong S."/>
            <person name="Goodwin S.B."/>
            <person name="Grigoriev I.V."/>
        </authorList>
    </citation>
    <scope>NUCLEOTIDE SEQUENCE [LARGE SCALE GENOMIC DNA]</scope>
    <source>
        <strain evidence="3">28A</strain>
    </source>
</reference>
<dbReference type="RefSeq" id="XP_008026468.1">
    <property type="nucleotide sequence ID" value="XM_008028277.1"/>
</dbReference>
<evidence type="ECO:0000313" key="2">
    <source>
        <dbReference type="EMBL" id="EOA85893.1"/>
    </source>
</evidence>
<dbReference type="AlphaFoldDB" id="R0JY99"/>
<reference evidence="2 3" key="2">
    <citation type="journal article" date="2013" name="PLoS Genet.">
        <title>Comparative genome structure, secondary metabolite, and effector coding capacity across Cochliobolus pathogens.</title>
        <authorList>
            <person name="Condon B.J."/>
            <person name="Leng Y."/>
            <person name="Wu D."/>
            <person name="Bushley K.E."/>
            <person name="Ohm R.A."/>
            <person name="Otillar R."/>
            <person name="Martin J."/>
            <person name="Schackwitz W."/>
            <person name="Grimwood J."/>
            <person name="MohdZainudin N."/>
            <person name="Xue C."/>
            <person name="Wang R."/>
            <person name="Manning V.A."/>
            <person name="Dhillon B."/>
            <person name="Tu Z.J."/>
            <person name="Steffenson B.J."/>
            <person name="Salamov A."/>
            <person name="Sun H."/>
            <person name="Lowry S."/>
            <person name="LaButti K."/>
            <person name="Han J."/>
            <person name="Copeland A."/>
            <person name="Lindquist E."/>
            <person name="Barry K."/>
            <person name="Schmutz J."/>
            <person name="Baker S.E."/>
            <person name="Ciuffetti L.M."/>
            <person name="Grigoriev I.V."/>
            <person name="Zhong S."/>
            <person name="Turgeon B.G."/>
        </authorList>
    </citation>
    <scope>NUCLEOTIDE SEQUENCE [LARGE SCALE GENOMIC DNA]</scope>
    <source>
        <strain evidence="3">28A</strain>
    </source>
</reference>
<feature type="compositionally biased region" description="Polar residues" evidence="1">
    <location>
        <begin position="110"/>
        <end position="123"/>
    </location>
</feature>
<sequence>MAKAQLCNRSAEEPPRWGVDTDRIVLEVRHWIAAFIQAKNNVSEKEKKRVPSEAVEDTAQLSLEPAPSSSSSSSSRTRRSSLVRPGGSSYAPYPRPSKRPRRDSPLVIGGNSTAQSSLSTSRVHSGDSSTSDTFSFTSLVDDESEGHFSQSAINQPKTPRGNTPQCRSRTRSPQESPGVTSTANVNLPNDASANIVRSDTANNNKNFDVDEESLSAANQMKQKLQLDLTRLLNSEPECTGILHEVIPVTKQLYTICSHKPGSTSEAQLDELYRALIHWEKFLEKLEVSSSVAPLPFEDFVQKLTDPVTFKDRVSMFHDGFLGSCIGVLPDILPLCLALFFEGLLGDAYMPFPFKDLMVKLSAFNRSLYNTTSSSE</sequence>
<evidence type="ECO:0000256" key="1">
    <source>
        <dbReference type="SAM" id="MobiDB-lite"/>
    </source>
</evidence>
<organism evidence="2 3">
    <name type="scientific">Exserohilum turcicum (strain 28A)</name>
    <name type="common">Northern leaf blight fungus</name>
    <name type="synonym">Setosphaeria turcica</name>
    <dbReference type="NCBI Taxonomy" id="671987"/>
    <lineage>
        <taxon>Eukaryota</taxon>
        <taxon>Fungi</taxon>
        <taxon>Dikarya</taxon>
        <taxon>Ascomycota</taxon>
        <taxon>Pezizomycotina</taxon>
        <taxon>Dothideomycetes</taxon>
        <taxon>Pleosporomycetidae</taxon>
        <taxon>Pleosporales</taxon>
        <taxon>Pleosporineae</taxon>
        <taxon>Pleosporaceae</taxon>
        <taxon>Exserohilum</taxon>
    </lineage>
</organism>
<name>R0JY99_EXST2</name>
<gene>
    <name evidence="2" type="ORF">SETTUDRAFT_161622</name>
</gene>
<accession>R0JY99</accession>
<dbReference type="EMBL" id="KB908626">
    <property type="protein sequence ID" value="EOA85893.1"/>
    <property type="molecule type" value="Genomic_DNA"/>
</dbReference>
<protein>
    <submittedName>
        <fullName evidence="2">Uncharacterized protein</fullName>
    </submittedName>
</protein>
<feature type="region of interest" description="Disordered" evidence="1">
    <location>
        <begin position="42"/>
        <end position="191"/>
    </location>
</feature>